<dbReference type="SUPFAM" id="SSF55718">
    <property type="entry name" value="SCP-like"/>
    <property type="match status" value="1"/>
</dbReference>
<dbReference type="AlphaFoldDB" id="A0A4P2QGY8"/>
<reference evidence="2 3" key="1">
    <citation type="submission" date="2015-09" db="EMBL/GenBank/DDBJ databases">
        <title>Sorangium comparison.</title>
        <authorList>
            <person name="Zaburannyi N."/>
            <person name="Bunk B."/>
            <person name="Overmann J."/>
            <person name="Mueller R."/>
        </authorList>
    </citation>
    <scope>NUCLEOTIDE SEQUENCE [LARGE SCALE GENOMIC DNA]</scope>
    <source>
        <strain evidence="2 3">So ce836</strain>
    </source>
</reference>
<proteinExistence type="predicted"/>
<name>A0A4P2QGY8_SORCE</name>
<dbReference type="InterPro" id="IPR003033">
    <property type="entry name" value="SCP2_sterol-bd_dom"/>
</dbReference>
<sequence>MQLSDDERILVEIADGSFGVAPEGASEDCQLSCSLDDFLRIVRGEQSLITAIMQGRVGVRGDLGVAQMFQSVFSPRDDQTPEATR</sequence>
<organism evidence="2 3">
    <name type="scientific">Sorangium cellulosum</name>
    <name type="common">Polyangium cellulosum</name>
    <dbReference type="NCBI Taxonomy" id="56"/>
    <lineage>
        <taxon>Bacteria</taxon>
        <taxon>Pseudomonadati</taxon>
        <taxon>Myxococcota</taxon>
        <taxon>Polyangia</taxon>
        <taxon>Polyangiales</taxon>
        <taxon>Polyangiaceae</taxon>
        <taxon>Sorangium</taxon>
    </lineage>
</organism>
<protein>
    <recommendedName>
        <fullName evidence="1">SCP2 domain-containing protein</fullName>
    </recommendedName>
</protein>
<dbReference type="Gene3D" id="3.30.1050.10">
    <property type="entry name" value="SCP2 sterol-binding domain"/>
    <property type="match status" value="1"/>
</dbReference>
<evidence type="ECO:0000313" key="3">
    <source>
        <dbReference type="Proteomes" id="UP000295497"/>
    </source>
</evidence>
<dbReference type="Pfam" id="PF02036">
    <property type="entry name" value="SCP2"/>
    <property type="match status" value="1"/>
</dbReference>
<evidence type="ECO:0000313" key="2">
    <source>
        <dbReference type="EMBL" id="AUX29139.1"/>
    </source>
</evidence>
<accession>A0A4P2QGY8</accession>
<dbReference type="Proteomes" id="UP000295497">
    <property type="component" value="Chromosome"/>
</dbReference>
<evidence type="ECO:0000259" key="1">
    <source>
        <dbReference type="Pfam" id="PF02036"/>
    </source>
</evidence>
<dbReference type="EMBL" id="CP012672">
    <property type="protein sequence ID" value="AUX29139.1"/>
    <property type="molecule type" value="Genomic_DNA"/>
</dbReference>
<gene>
    <name evidence="2" type="ORF">SOCE836_012270</name>
</gene>
<dbReference type="InterPro" id="IPR036527">
    <property type="entry name" value="SCP2_sterol-bd_dom_sf"/>
</dbReference>
<feature type="domain" description="SCP2" evidence="1">
    <location>
        <begin position="3"/>
        <end position="73"/>
    </location>
</feature>